<dbReference type="Gene3D" id="3.90.870.10">
    <property type="entry name" value="DHBP synthase"/>
    <property type="match status" value="1"/>
</dbReference>
<sequence>MYRLVSFGIAASDRAKTIQALADIQSAPHDFIRPGHIFPLLARDGGVKERAGHTEATVELCSLAGFSPCGVLCEVLRDDGEIARLPELTEFSKQHKIKMISVTDLISYLNKKKSAVINYRETRKEATAFLMTEYGRFELSVYKSITDNREHVVLRMGKQSGVPVLTRIHSQCITGDTFHSLKCDCYAQLHKSLQMIKDKKQGILLYLNQEGRGIGLANKIKAYALQEKGYDTVEANHVLGFPADARTYKVAAEILKDLGIYEIDLLTNNPEKEKQLSKFAIRIRKAIPLEIKPNGINTVYLTTKKKKLGHLLSVV</sequence>
<dbReference type="FunFam" id="3.40.50.10990:FF:000002">
    <property type="entry name" value="GTP cyclohydrolase-2"/>
    <property type="match status" value="1"/>
</dbReference>
<feature type="binding site" evidence="13">
    <location>
        <begin position="210"/>
        <end position="212"/>
    </location>
    <ligand>
        <name>GTP</name>
        <dbReference type="ChEBI" id="CHEBI:37565"/>
    </ligand>
</feature>
<feature type="binding site" evidence="13">
    <location>
        <position position="185"/>
    </location>
    <ligand>
        <name>Zn(2+)</name>
        <dbReference type="ChEBI" id="CHEBI:29105"/>
        <note>catalytic</note>
    </ligand>
</feature>
<accession>A0A1F5ZK10</accession>
<evidence type="ECO:0000256" key="4">
    <source>
        <dbReference type="ARBA" id="ARBA00004904"/>
    </source>
</evidence>
<dbReference type="InterPro" id="IPR032677">
    <property type="entry name" value="GTP_cyclohydro_II"/>
</dbReference>
<keyword evidence="10 13" id="KW-0862">Zinc</keyword>
<gene>
    <name evidence="13" type="primary">ribA</name>
    <name evidence="15" type="ORF">A3D77_04220</name>
</gene>
<keyword evidence="7 13" id="KW-0479">Metal-binding</keyword>
<comment type="similarity">
    <text evidence="13">Belongs to the GTP cyclohydrolase II family.</text>
</comment>
<evidence type="ECO:0000256" key="10">
    <source>
        <dbReference type="ARBA" id="ARBA00022833"/>
    </source>
</evidence>
<evidence type="ECO:0000256" key="2">
    <source>
        <dbReference type="ARBA" id="ARBA00002284"/>
    </source>
</evidence>
<dbReference type="InterPro" id="IPR000926">
    <property type="entry name" value="RibA"/>
</dbReference>
<dbReference type="HAMAP" id="MF_00179">
    <property type="entry name" value="RibA"/>
    <property type="match status" value="1"/>
</dbReference>
<dbReference type="Pfam" id="PF00926">
    <property type="entry name" value="DHBP_synthase"/>
    <property type="match status" value="1"/>
</dbReference>
<dbReference type="SUPFAM" id="SSF142695">
    <property type="entry name" value="RibA-like"/>
    <property type="match status" value="1"/>
</dbReference>
<evidence type="ECO:0000256" key="12">
    <source>
        <dbReference type="ARBA" id="ARBA00049295"/>
    </source>
</evidence>
<dbReference type="STRING" id="1798382.A3D77_04220"/>
<dbReference type="NCBIfam" id="TIGR00505">
    <property type="entry name" value="ribA"/>
    <property type="match status" value="1"/>
</dbReference>
<evidence type="ECO:0000256" key="7">
    <source>
        <dbReference type="ARBA" id="ARBA00022723"/>
    </source>
</evidence>
<feature type="binding site" evidence="13">
    <location>
        <position position="183"/>
    </location>
    <ligand>
        <name>Zn(2+)</name>
        <dbReference type="ChEBI" id="CHEBI:29105"/>
        <note>catalytic</note>
    </ligand>
</feature>
<comment type="caution">
    <text evidence="15">The sequence shown here is derived from an EMBL/GenBank/DDBJ whole genome shotgun (WGS) entry which is preliminary data.</text>
</comment>
<dbReference type="GO" id="GO:0005829">
    <property type="term" value="C:cytosol"/>
    <property type="evidence" value="ECO:0007669"/>
    <property type="project" value="TreeGrafter"/>
</dbReference>
<feature type="active site" description="Nucleophile" evidence="13">
    <location>
        <position position="246"/>
    </location>
</feature>
<dbReference type="AlphaFoldDB" id="A0A1F5ZK10"/>
<keyword evidence="11 13" id="KW-0342">GTP-binding</keyword>
<evidence type="ECO:0000256" key="3">
    <source>
        <dbReference type="ARBA" id="ARBA00004853"/>
    </source>
</evidence>
<dbReference type="PANTHER" id="PTHR21327:SF18">
    <property type="entry name" value="3,4-DIHYDROXY-2-BUTANONE 4-PHOSPHATE SYNTHASE"/>
    <property type="match status" value="1"/>
</dbReference>
<dbReference type="EMBL" id="MFJL01000043">
    <property type="protein sequence ID" value="OGG12693.1"/>
    <property type="molecule type" value="Genomic_DNA"/>
</dbReference>
<dbReference type="Pfam" id="PF00925">
    <property type="entry name" value="GTP_cyclohydro2"/>
    <property type="match status" value="1"/>
</dbReference>
<protein>
    <recommendedName>
        <fullName evidence="13">GTP cyclohydrolase-2</fullName>
        <ecNumber evidence="13">3.5.4.25</ecNumber>
    </recommendedName>
    <alternativeName>
        <fullName evidence="13">GTP cyclohydrolase II</fullName>
    </alternativeName>
</protein>
<feature type="binding site" evidence="13">
    <location>
        <position position="232"/>
    </location>
    <ligand>
        <name>GTP</name>
        <dbReference type="ChEBI" id="CHEBI:37565"/>
    </ligand>
</feature>
<feature type="domain" description="GTP cyclohydrolase II" evidence="14">
    <location>
        <begin position="126"/>
        <end position="288"/>
    </location>
</feature>
<comment type="function">
    <text evidence="2">Catalyzes the conversion of D-ribulose 5-phosphate to formate and 3,4-dihydroxy-2-butanone 4-phosphate.</text>
</comment>
<dbReference type="GO" id="GO:0003935">
    <property type="term" value="F:GTP cyclohydrolase II activity"/>
    <property type="evidence" value="ECO:0007669"/>
    <property type="project" value="UniProtKB-UniRule"/>
</dbReference>
<proteinExistence type="inferred from homology"/>
<comment type="similarity">
    <text evidence="5">In the N-terminal section; belongs to the DHBP synthase family.</text>
</comment>
<feature type="binding site" evidence="13">
    <location>
        <position position="272"/>
    </location>
    <ligand>
        <name>GTP</name>
        <dbReference type="ChEBI" id="CHEBI:37565"/>
    </ligand>
</feature>
<dbReference type="EC" id="3.5.4.25" evidence="13"/>
<comment type="cofactor">
    <cofactor evidence="13">
        <name>Zn(2+)</name>
        <dbReference type="ChEBI" id="CHEBI:29105"/>
    </cofactor>
    <text evidence="13">Binds 1 zinc ion per subunit.</text>
</comment>
<comment type="pathway">
    <text evidence="4">Cofactor biosynthesis; riboflavin biosynthesis; 2-hydroxy-3-oxobutyl phosphate from D-ribulose 5-phosphate: step 1/1.</text>
</comment>
<name>A0A1F5ZK10_9BACT</name>
<dbReference type="Proteomes" id="UP000176923">
    <property type="component" value="Unassembled WGS sequence"/>
</dbReference>
<feature type="binding site" evidence="13">
    <location>
        <begin position="167"/>
        <end position="171"/>
    </location>
    <ligand>
        <name>GTP</name>
        <dbReference type="ChEBI" id="CHEBI:37565"/>
    </ligand>
</feature>
<evidence type="ECO:0000259" key="14">
    <source>
        <dbReference type="Pfam" id="PF00925"/>
    </source>
</evidence>
<evidence type="ECO:0000256" key="6">
    <source>
        <dbReference type="ARBA" id="ARBA00022619"/>
    </source>
</evidence>
<comment type="pathway">
    <text evidence="3 13">Cofactor biosynthesis; riboflavin biosynthesis; 5-amino-6-(D-ribitylamino)uracil from GTP: step 1/4.</text>
</comment>
<feature type="active site" description="Proton acceptor" evidence="13">
    <location>
        <position position="244"/>
    </location>
</feature>
<comment type="catalytic activity">
    <reaction evidence="12 13">
        <text>GTP + 4 H2O = 2,5-diamino-6-hydroxy-4-(5-phosphoribosylamino)-pyrimidine + formate + 2 phosphate + 3 H(+)</text>
        <dbReference type="Rhea" id="RHEA:23704"/>
        <dbReference type="ChEBI" id="CHEBI:15377"/>
        <dbReference type="ChEBI" id="CHEBI:15378"/>
        <dbReference type="ChEBI" id="CHEBI:15740"/>
        <dbReference type="ChEBI" id="CHEBI:37565"/>
        <dbReference type="ChEBI" id="CHEBI:43474"/>
        <dbReference type="ChEBI" id="CHEBI:58614"/>
        <dbReference type="EC" id="3.5.4.25"/>
    </reaction>
</comment>
<dbReference type="InterPro" id="IPR000422">
    <property type="entry name" value="DHBP_synthase_RibB"/>
</dbReference>
<feature type="binding site" evidence="13">
    <location>
        <position position="172"/>
    </location>
    <ligand>
        <name>Zn(2+)</name>
        <dbReference type="ChEBI" id="CHEBI:29105"/>
        <note>catalytic</note>
    </ligand>
</feature>
<dbReference type="SUPFAM" id="SSF55821">
    <property type="entry name" value="YrdC/RibB"/>
    <property type="match status" value="1"/>
</dbReference>
<keyword evidence="9 13" id="KW-0378">Hydrolase</keyword>
<evidence type="ECO:0000256" key="13">
    <source>
        <dbReference type="HAMAP-Rule" id="MF_00179"/>
    </source>
</evidence>
<dbReference type="Gene3D" id="3.40.50.10990">
    <property type="entry name" value="GTP cyclohydrolase II"/>
    <property type="match status" value="1"/>
</dbReference>
<comment type="function">
    <text evidence="13">Catalyzes the conversion of GTP to 2,5-diamino-6-ribosylamino-4(3H)-pyrimidinone 5'-phosphate (DARP), formate and pyrophosphate.</text>
</comment>
<evidence type="ECO:0000256" key="11">
    <source>
        <dbReference type="ARBA" id="ARBA00023134"/>
    </source>
</evidence>
<keyword evidence="8 13" id="KW-0547">Nucleotide-binding</keyword>
<dbReference type="PANTHER" id="PTHR21327">
    <property type="entry name" value="GTP CYCLOHYDROLASE II-RELATED"/>
    <property type="match status" value="1"/>
</dbReference>
<evidence type="ECO:0000313" key="15">
    <source>
        <dbReference type="EMBL" id="OGG12693.1"/>
    </source>
</evidence>
<keyword evidence="6 13" id="KW-0686">Riboflavin biosynthesis</keyword>
<dbReference type="GO" id="GO:0005525">
    <property type="term" value="F:GTP binding"/>
    <property type="evidence" value="ECO:0007669"/>
    <property type="project" value="UniProtKB-KW"/>
</dbReference>
<dbReference type="CDD" id="cd00641">
    <property type="entry name" value="GTP_cyclohydro2"/>
    <property type="match status" value="1"/>
</dbReference>
<dbReference type="InterPro" id="IPR017945">
    <property type="entry name" value="DHBP_synth_RibB-like_a/b_dom"/>
</dbReference>
<dbReference type="NCBIfam" id="NF001591">
    <property type="entry name" value="PRK00393.1"/>
    <property type="match status" value="1"/>
</dbReference>
<feature type="binding site" evidence="13">
    <location>
        <position position="267"/>
    </location>
    <ligand>
        <name>GTP</name>
        <dbReference type="ChEBI" id="CHEBI:37565"/>
    </ligand>
</feature>
<dbReference type="GO" id="GO:0008686">
    <property type="term" value="F:3,4-dihydroxy-2-butanone-4-phosphate synthase activity"/>
    <property type="evidence" value="ECO:0007669"/>
    <property type="project" value="UniProtKB-EC"/>
</dbReference>
<dbReference type="UniPathway" id="UPA00275">
    <property type="reaction ID" value="UER00399"/>
</dbReference>
<evidence type="ECO:0000256" key="1">
    <source>
        <dbReference type="ARBA" id="ARBA00000141"/>
    </source>
</evidence>
<dbReference type="GO" id="GO:0008270">
    <property type="term" value="F:zinc ion binding"/>
    <property type="evidence" value="ECO:0007669"/>
    <property type="project" value="UniProtKB-UniRule"/>
</dbReference>
<reference evidence="15 16" key="1">
    <citation type="journal article" date="2016" name="Nat. Commun.">
        <title>Thousands of microbial genomes shed light on interconnected biogeochemical processes in an aquifer system.</title>
        <authorList>
            <person name="Anantharaman K."/>
            <person name="Brown C.T."/>
            <person name="Hug L.A."/>
            <person name="Sharon I."/>
            <person name="Castelle C.J."/>
            <person name="Probst A.J."/>
            <person name="Thomas B.C."/>
            <person name="Singh A."/>
            <person name="Wilkins M.J."/>
            <person name="Karaoz U."/>
            <person name="Brodie E.L."/>
            <person name="Williams K.H."/>
            <person name="Hubbard S.S."/>
            <person name="Banfield J.F."/>
        </authorList>
    </citation>
    <scope>NUCLEOTIDE SEQUENCE [LARGE SCALE GENOMIC DNA]</scope>
</reference>
<dbReference type="InterPro" id="IPR036144">
    <property type="entry name" value="RibA-like_sf"/>
</dbReference>
<dbReference type="GO" id="GO:0009231">
    <property type="term" value="P:riboflavin biosynthetic process"/>
    <property type="evidence" value="ECO:0007669"/>
    <property type="project" value="UniProtKB-UniRule"/>
</dbReference>
<evidence type="ECO:0000313" key="16">
    <source>
        <dbReference type="Proteomes" id="UP000176923"/>
    </source>
</evidence>
<comment type="catalytic activity">
    <reaction evidence="1">
        <text>D-ribulose 5-phosphate = (2S)-2-hydroxy-3-oxobutyl phosphate + formate + H(+)</text>
        <dbReference type="Rhea" id="RHEA:18457"/>
        <dbReference type="ChEBI" id="CHEBI:15378"/>
        <dbReference type="ChEBI" id="CHEBI:15740"/>
        <dbReference type="ChEBI" id="CHEBI:58121"/>
        <dbReference type="ChEBI" id="CHEBI:58830"/>
        <dbReference type="EC" id="4.1.99.12"/>
    </reaction>
</comment>
<dbReference type="PIRSF" id="PIRSF001259">
    <property type="entry name" value="RibA"/>
    <property type="match status" value="1"/>
</dbReference>
<evidence type="ECO:0000256" key="9">
    <source>
        <dbReference type="ARBA" id="ARBA00022801"/>
    </source>
</evidence>
<organism evidence="15 16">
    <name type="scientific">Candidatus Gottesmanbacteria bacterium RIFCSPHIGHO2_02_FULL_39_11</name>
    <dbReference type="NCBI Taxonomy" id="1798382"/>
    <lineage>
        <taxon>Bacteria</taxon>
        <taxon>Candidatus Gottesmaniibacteriota</taxon>
    </lineage>
</organism>
<evidence type="ECO:0000256" key="8">
    <source>
        <dbReference type="ARBA" id="ARBA00022741"/>
    </source>
</evidence>
<feature type="binding site" evidence="13">
    <location>
        <position position="188"/>
    </location>
    <ligand>
        <name>GTP</name>
        <dbReference type="ChEBI" id="CHEBI:37565"/>
    </ligand>
</feature>
<evidence type="ECO:0000256" key="5">
    <source>
        <dbReference type="ARBA" id="ARBA00005520"/>
    </source>
</evidence>